<gene>
    <name evidence="2" type="ORF">DDZ16_00755</name>
</gene>
<dbReference type="InterPro" id="IPR036514">
    <property type="entry name" value="SGNH_hydro_sf"/>
</dbReference>
<reference evidence="2 3" key="1">
    <citation type="submission" date="2018-05" db="EMBL/GenBank/DDBJ databases">
        <title>Marinilabilia rubrum sp. nov., isolated from saltern sediment.</title>
        <authorList>
            <person name="Zhang R."/>
        </authorList>
    </citation>
    <scope>NUCLEOTIDE SEQUENCE [LARGE SCALE GENOMIC DNA]</scope>
    <source>
        <strain evidence="2 3">WTE16</strain>
    </source>
</reference>
<comment type="caution">
    <text evidence="2">The sequence shown here is derived from an EMBL/GenBank/DDBJ whole genome shotgun (WGS) entry which is preliminary data.</text>
</comment>
<name>A0A2U2BDB3_9BACT</name>
<dbReference type="SUPFAM" id="SSF52266">
    <property type="entry name" value="SGNH hydrolase"/>
    <property type="match status" value="1"/>
</dbReference>
<organism evidence="2 3">
    <name type="scientific">Marinilabilia rubra</name>
    <dbReference type="NCBI Taxonomy" id="2162893"/>
    <lineage>
        <taxon>Bacteria</taxon>
        <taxon>Pseudomonadati</taxon>
        <taxon>Bacteroidota</taxon>
        <taxon>Bacteroidia</taxon>
        <taxon>Marinilabiliales</taxon>
        <taxon>Marinilabiliaceae</taxon>
        <taxon>Marinilabilia</taxon>
    </lineage>
</organism>
<evidence type="ECO:0000313" key="2">
    <source>
        <dbReference type="EMBL" id="PWE01051.1"/>
    </source>
</evidence>
<accession>A0A2U2BDB3</accession>
<dbReference type="RefSeq" id="WP_109262506.1">
    <property type="nucleotide sequence ID" value="NZ_QEWP01000001.1"/>
</dbReference>
<dbReference type="Proteomes" id="UP000244956">
    <property type="component" value="Unassembled WGS sequence"/>
</dbReference>
<feature type="region of interest" description="Disordered" evidence="1">
    <location>
        <begin position="47"/>
        <end position="76"/>
    </location>
</feature>
<sequence length="467" mass="51502">MIRPIKIFLYFILTALLIAFLDKALNDAGISLIPDIATINGEQEQDSSEVSLHISPEEKLPPQDSLQKESPDSLKNDSFPEIKTPLFVNDSVLTAPPGFQKKFRSFCNKAANAKMNQTVVRVLHLGDSQIEADRITGVLRNHFQGLYGGSGPGYVMPYDPLKINATVQLSNKGQWHLSYSYRKGNYPDTINFGFSGKAAWYSGGSAGFSVNPIPWKAHRLRQHPNVGLLASSLLDTVGVRAFYADSLEITTSLYPSDSLQIIKINSEGSDNIQFSFESDRSPVIHGVTLDAYSGIAVDNLAMRGRPWPGFRLANNDMLKQMARKLNVGLLIIQFGTNVLPTETTNYNFYQIHFLKELQLIQKLLPDVPALVIGVQSAAKVAAGEVEPMKHARLISEAQKSATLACDMGFFDLHKAMGGTNGAVEWAKQEPSLMLSDYMHFSGKGARIVGDRIWTSLDSLRVRIPSVE</sequence>
<dbReference type="OrthoDB" id="9810515at2"/>
<evidence type="ECO:0000256" key="1">
    <source>
        <dbReference type="SAM" id="MobiDB-lite"/>
    </source>
</evidence>
<dbReference type="Gene3D" id="2.60.120.1360">
    <property type="match status" value="1"/>
</dbReference>
<dbReference type="GO" id="GO:0016788">
    <property type="term" value="F:hydrolase activity, acting on ester bonds"/>
    <property type="evidence" value="ECO:0007669"/>
    <property type="project" value="UniProtKB-ARBA"/>
</dbReference>
<protein>
    <recommendedName>
        <fullName evidence="4">SGNH hydrolase-type esterase domain-containing protein</fullName>
    </recommendedName>
</protein>
<proteinExistence type="predicted"/>
<evidence type="ECO:0000313" key="3">
    <source>
        <dbReference type="Proteomes" id="UP000244956"/>
    </source>
</evidence>
<dbReference type="EMBL" id="QEWP01000001">
    <property type="protein sequence ID" value="PWE01051.1"/>
    <property type="molecule type" value="Genomic_DNA"/>
</dbReference>
<dbReference type="Gene3D" id="3.40.50.1110">
    <property type="entry name" value="SGNH hydrolase"/>
    <property type="match status" value="1"/>
</dbReference>
<keyword evidence="3" id="KW-1185">Reference proteome</keyword>
<evidence type="ECO:0008006" key="4">
    <source>
        <dbReference type="Google" id="ProtNLM"/>
    </source>
</evidence>
<dbReference type="AlphaFoldDB" id="A0A2U2BDB3"/>
<feature type="compositionally biased region" description="Basic and acidic residues" evidence="1">
    <location>
        <begin position="55"/>
        <end position="76"/>
    </location>
</feature>